<dbReference type="AlphaFoldDB" id="A0A0E9UUN8"/>
<protein>
    <submittedName>
        <fullName evidence="1">Uncharacterized protein</fullName>
    </submittedName>
</protein>
<name>A0A0E9UUN8_ANGAN</name>
<sequence length="45" mass="5340">MNSEKASEVNDVPKFSVYLVTFSEQFKARMLHLWFLNEKVKMGFL</sequence>
<dbReference type="EMBL" id="GBXM01039116">
    <property type="protein sequence ID" value="JAH69461.1"/>
    <property type="molecule type" value="Transcribed_RNA"/>
</dbReference>
<reference evidence="1" key="2">
    <citation type="journal article" date="2015" name="Fish Shellfish Immunol.">
        <title>Early steps in the European eel (Anguilla anguilla)-Vibrio vulnificus interaction in the gills: Role of the RtxA13 toxin.</title>
        <authorList>
            <person name="Callol A."/>
            <person name="Pajuelo D."/>
            <person name="Ebbesson L."/>
            <person name="Teles M."/>
            <person name="MacKenzie S."/>
            <person name="Amaro C."/>
        </authorList>
    </citation>
    <scope>NUCLEOTIDE SEQUENCE</scope>
</reference>
<evidence type="ECO:0000313" key="1">
    <source>
        <dbReference type="EMBL" id="JAH69461.1"/>
    </source>
</evidence>
<proteinExistence type="predicted"/>
<organism evidence="1">
    <name type="scientific">Anguilla anguilla</name>
    <name type="common">European freshwater eel</name>
    <name type="synonym">Muraena anguilla</name>
    <dbReference type="NCBI Taxonomy" id="7936"/>
    <lineage>
        <taxon>Eukaryota</taxon>
        <taxon>Metazoa</taxon>
        <taxon>Chordata</taxon>
        <taxon>Craniata</taxon>
        <taxon>Vertebrata</taxon>
        <taxon>Euteleostomi</taxon>
        <taxon>Actinopterygii</taxon>
        <taxon>Neopterygii</taxon>
        <taxon>Teleostei</taxon>
        <taxon>Anguilliformes</taxon>
        <taxon>Anguillidae</taxon>
        <taxon>Anguilla</taxon>
    </lineage>
</organism>
<accession>A0A0E9UUN8</accession>
<reference evidence="1" key="1">
    <citation type="submission" date="2014-11" db="EMBL/GenBank/DDBJ databases">
        <authorList>
            <person name="Amaro Gonzalez C."/>
        </authorList>
    </citation>
    <scope>NUCLEOTIDE SEQUENCE</scope>
</reference>